<dbReference type="EMBL" id="LXQA010805534">
    <property type="protein sequence ID" value="MCI71860.1"/>
    <property type="molecule type" value="Genomic_DNA"/>
</dbReference>
<feature type="non-terminal residue" evidence="1">
    <location>
        <position position="42"/>
    </location>
</feature>
<comment type="caution">
    <text evidence="1">The sequence shown here is derived from an EMBL/GenBank/DDBJ whole genome shotgun (WGS) entry which is preliminary data.</text>
</comment>
<organism evidence="1 2">
    <name type="scientific">Trifolium medium</name>
    <dbReference type="NCBI Taxonomy" id="97028"/>
    <lineage>
        <taxon>Eukaryota</taxon>
        <taxon>Viridiplantae</taxon>
        <taxon>Streptophyta</taxon>
        <taxon>Embryophyta</taxon>
        <taxon>Tracheophyta</taxon>
        <taxon>Spermatophyta</taxon>
        <taxon>Magnoliopsida</taxon>
        <taxon>eudicotyledons</taxon>
        <taxon>Gunneridae</taxon>
        <taxon>Pentapetalae</taxon>
        <taxon>rosids</taxon>
        <taxon>fabids</taxon>
        <taxon>Fabales</taxon>
        <taxon>Fabaceae</taxon>
        <taxon>Papilionoideae</taxon>
        <taxon>50 kb inversion clade</taxon>
        <taxon>NPAAA clade</taxon>
        <taxon>Hologalegina</taxon>
        <taxon>IRL clade</taxon>
        <taxon>Trifolieae</taxon>
        <taxon>Trifolium</taxon>
    </lineage>
</organism>
<evidence type="ECO:0000313" key="2">
    <source>
        <dbReference type="Proteomes" id="UP000265520"/>
    </source>
</evidence>
<protein>
    <submittedName>
        <fullName evidence="1">Uncharacterized protein</fullName>
    </submittedName>
</protein>
<keyword evidence="2" id="KW-1185">Reference proteome</keyword>
<dbReference type="Proteomes" id="UP000265520">
    <property type="component" value="Unassembled WGS sequence"/>
</dbReference>
<accession>A0A392UHC9</accession>
<proteinExistence type="predicted"/>
<dbReference type="AlphaFoldDB" id="A0A392UHC9"/>
<sequence>MHSDFTTKQSNAIQVAMEKAEISSQSFGNSIETGTLWKKSGL</sequence>
<evidence type="ECO:0000313" key="1">
    <source>
        <dbReference type="EMBL" id="MCI71860.1"/>
    </source>
</evidence>
<name>A0A392UHC9_9FABA</name>
<reference evidence="1 2" key="1">
    <citation type="journal article" date="2018" name="Front. Plant Sci.">
        <title>Red Clover (Trifolium pratense) and Zigzag Clover (T. medium) - A Picture of Genomic Similarities and Differences.</title>
        <authorList>
            <person name="Dluhosova J."/>
            <person name="Istvanek J."/>
            <person name="Nedelnik J."/>
            <person name="Repkova J."/>
        </authorList>
    </citation>
    <scope>NUCLEOTIDE SEQUENCE [LARGE SCALE GENOMIC DNA]</scope>
    <source>
        <strain evidence="2">cv. 10/8</strain>
        <tissue evidence="1">Leaf</tissue>
    </source>
</reference>